<keyword evidence="5" id="KW-1185">Reference proteome</keyword>
<dbReference type="InterPro" id="IPR016193">
    <property type="entry name" value="Cytidine_deaminase-like"/>
</dbReference>
<dbReference type="AlphaFoldDB" id="A0A6A6NJS2"/>
<dbReference type="GO" id="GO:0005829">
    <property type="term" value="C:cytosol"/>
    <property type="evidence" value="ECO:0007669"/>
    <property type="project" value="UniProtKB-ARBA"/>
</dbReference>
<evidence type="ECO:0000256" key="2">
    <source>
        <dbReference type="ARBA" id="ARBA00011738"/>
    </source>
</evidence>
<dbReference type="Gene3D" id="3.40.140.10">
    <property type="entry name" value="Cytidine Deaminase, domain 2"/>
    <property type="match status" value="1"/>
</dbReference>
<comment type="similarity">
    <text evidence="1">Belongs to the cytidine and deoxycytidylate deaminase family.</text>
</comment>
<proteinExistence type="inferred from homology"/>
<dbReference type="CDD" id="cd01283">
    <property type="entry name" value="cytidine_deaminase"/>
    <property type="match status" value="1"/>
</dbReference>
<dbReference type="GO" id="GO:0008270">
    <property type="term" value="F:zinc ion binding"/>
    <property type="evidence" value="ECO:0007669"/>
    <property type="project" value="InterPro"/>
</dbReference>
<sequence>MLNPASTTWPSPPLPVATAVSFSRKFATPPISRSSSQTIVTVIIAGVAENGDADKYESLSHFLPHRFGPDDLLDKNVALALEPHHNHLSFLSDSNSNIPNGINSRVCDDLKYEALEAANKSHAPYSNCPSGVALMDCEGKVYRGSYMESAAYNPSLGPVQAALVAYLVGGSGDGYEKIVAAVLVEKEGAVVRQEYMARKVERLQLDHFSPWPSCANAQSDPIFFCPFFWAFEMMRRLDGGCDSGIVPYEVIFR</sequence>
<name>A0A6A6NJS2_HEVBR</name>
<evidence type="ECO:0000259" key="3">
    <source>
        <dbReference type="PROSITE" id="PS51747"/>
    </source>
</evidence>
<dbReference type="SUPFAM" id="SSF53927">
    <property type="entry name" value="Cytidine deaminase-like"/>
    <property type="match status" value="1"/>
</dbReference>
<gene>
    <name evidence="4" type="ORF">GH714_022898</name>
</gene>
<dbReference type="GO" id="GO:0042803">
    <property type="term" value="F:protein homodimerization activity"/>
    <property type="evidence" value="ECO:0007669"/>
    <property type="project" value="UniProtKB-ARBA"/>
</dbReference>
<dbReference type="GO" id="GO:0046135">
    <property type="term" value="P:pyrimidine nucleoside catabolic process"/>
    <property type="evidence" value="ECO:0007669"/>
    <property type="project" value="UniProtKB-ARBA"/>
</dbReference>
<dbReference type="GO" id="GO:0004126">
    <property type="term" value="F:cytidine deaminase activity"/>
    <property type="evidence" value="ECO:0007669"/>
    <property type="project" value="InterPro"/>
</dbReference>
<feature type="domain" description="CMP/dCMP-type deaminase" evidence="3">
    <location>
        <begin position="105"/>
        <end position="227"/>
    </location>
</feature>
<evidence type="ECO:0000313" key="4">
    <source>
        <dbReference type="EMBL" id="KAF2325123.1"/>
    </source>
</evidence>
<dbReference type="Pfam" id="PF08211">
    <property type="entry name" value="dCMP_cyt_deam_2"/>
    <property type="match status" value="1"/>
</dbReference>
<evidence type="ECO:0000313" key="5">
    <source>
        <dbReference type="Proteomes" id="UP000467840"/>
    </source>
</evidence>
<dbReference type="Proteomes" id="UP000467840">
    <property type="component" value="Chromosome 5"/>
</dbReference>
<evidence type="ECO:0000256" key="1">
    <source>
        <dbReference type="ARBA" id="ARBA00006576"/>
    </source>
</evidence>
<dbReference type="PROSITE" id="PS51747">
    <property type="entry name" value="CYT_DCMP_DEAMINASES_2"/>
    <property type="match status" value="1"/>
</dbReference>
<comment type="caution">
    <text evidence="4">The sequence shown here is derived from an EMBL/GenBank/DDBJ whole genome shotgun (WGS) entry which is preliminary data.</text>
</comment>
<dbReference type="InterPro" id="IPR002125">
    <property type="entry name" value="CMP_dCMP_dom"/>
</dbReference>
<dbReference type="InterPro" id="IPR013171">
    <property type="entry name" value="Cyd/dCyd_deaminase_Zn-bd"/>
</dbReference>
<dbReference type="PANTHER" id="PTHR11644">
    <property type="entry name" value="CYTIDINE DEAMINASE"/>
    <property type="match status" value="1"/>
</dbReference>
<dbReference type="PANTHER" id="PTHR11644:SF2">
    <property type="entry name" value="CYTIDINE DEAMINASE"/>
    <property type="match status" value="1"/>
</dbReference>
<comment type="subunit">
    <text evidence="2">Homodimer.</text>
</comment>
<reference evidence="4 5" key="1">
    <citation type="journal article" date="2020" name="Mol. Plant">
        <title>The Chromosome-Based Rubber Tree Genome Provides New Insights into Spurge Genome Evolution and Rubber Biosynthesis.</title>
        <authorList>
            <person name="Liu J."/>
            <person name="Shi C."/>
            <person name="Shi C.C."/>
            <person name="Li W."/>
            <person name="Zhang Q.J."/>
            <person name="Zhang Y."/>
            <person name="Li K."/>
            <person name="Lu H.F."/>
            <person name="Shi C."/>
            <person name="Zhu S.T."/>
            <person name="Xiao Z.Y."/>
            <person name="Nan H."/>
            <person name="Yue Y."/>
            <person name="Zhu X.G."/>
            <person name="Wu Y."/>
            <person name="Hong X.N."/>
            <person name="Fan G.Y."/>
            <person name="Tong Y."/>
            <person name="Zhang D."/>
            <person name="Mao C.L."/>
            <person name="Liu Y.L."/>
            <person name="Hao S.J."/>
            <person name="Liu W.Q."/>
            <person name="Lv M.Q."/>
            <person name="Zhang H.B."/>
            <person name="Liu Y."/>
            <person name="Hu-Tang G.R."/>
            <person name="Wang J.P."/>
            <person name="Wang J.H."/>
            <person name="Sun Y.H."/>
            <person name="Ni S.B."/>
            <person name="Chen W.B."/>
            <person name="Zhang X.C."/>
            <person name="Jiao Y.N."/>
            <person name="Eichler E.E."/>
            <person name="Li G.H."/>
            <person name="Liu X."/>
            <person name="Gao L.Z."/>
        </authorList>
    </citation>
    <scope>NUCLEOTIDE SEQUENCE [LARGE SCALE GENOMIC DNA]</scope>
    <source>
        <strain evidence="5">cv. GT1</strain>
        <tissue evidence="4">Leaf</tissue>
    </source>
</reference>
<accession>A0A6A6NJS2</accession>
<dbReference type="EMBL" id="JAAGAX010000001">
    <property type="protein sequence ID" value="KAF2325123.1"/>
    <property type="molecule type" value="Genomic_DNA"/>
</dbReference>
<dbReference type="InterPro" id="IPR050202">
    <property type="entry name" value="Cyt/Deoxycyt_deaminase"/>
</dbReference>
<protein>
    <recommendedName>
        <fullName evidence="3">CMP/dCMP-type deaminase domain-containing protein</fullName>
    </recommendedName>
</protein>
<organism evidence="4 5">
    <name type="scientific">Hevea brasiliensis</name>
    <name type="common">Para rubber tree</name>
    <name type="synonym">Siphonia brasiliensis</name>
    <dbReference type="NCBI Taxonomy" id="3981"/>
    <lineage>
        <taxon>Eukaryota</taxon>
        <taxon>Viridiplantae</taxon>
        <taxon>Streptophyta</taxon>
        <taxon>Embryophyta</taxon>
        <taxon>Tracheophyta</taxon>
        <taxon>Spermatophyta</taxon>
        <taxon>Magnoliopsida</taxon>
        <taxon>eudicotyledons</taxon>
        <taxon>Gunneridae</taxon>
        <taxon>Pentapetalae</taxon>
        <taxon>rosids</taxon>
        <taxon>fabids</taxon>
        <taxon>Malpighiales</taxon>
        <taxon>Euphorbiaceae</taxon>
        <taxon>Crotonoideae</taxon>
        <taxon>Micrandreae</taxon>
        <taxon>Hevea</taxon>
    </lineage>
</organism>
<dbReference type="FunFam" id="3.40.140.10:FF:000006">
    <property type="entry name" value="Cytidine deaminase"/>
    <property type="match status" value="1"/>
</dbReference>